<comment type="caution">
    <text evidence="1">The sequence shown here is derived from an EMBL/GenBank/DDBJ whole genome shotgun (WGS) entry which is preliminary data.</text>
</comment>
<dbReference type="AlphaFoldDB" id="A0AAV3QQU0"/>
<evidence type="ECO:0000313" key="2">
    <source>
        <dbReference type="Proteomes" id="UP001454036"/>
    </source>
</evidence>
<reference evidence="1 2" key="1">
    <citation type="submission" date="2024-01" db="EMBL/GenBank/DDBJ databases">
        <title>The complete chloroplast genome sequence of Lithospermum erythrorhizon: insights into the phylogenetic relationship among Boraginaceae species and the maternal lineages of purple gromwells.</title>
        <authorList>
            <person name="Okada T."/>
            <person name="Watanabe K."/>
        </authorList>
    </citation>
    <scope>NUCLEOTIDE SEQUENCE [LARGE SCALE GENOMIC DNA]</scope>
</reference>
<dbReference type="Proteomes" id="UP001454036">
    <property type="component" value="Unassembled WGS sequence"/>
</dbReference>
<keyword evidence="2" id="KW-1185">Reference proteome</keyword>
<name>A0AAV3QQU0_LITER</name>
<organism evidence="1 2">
    <name type="scientific">Lithospermum erythrorhizon</name>
    <name type="common">Purple gromwell</name>
    <name type="synonym">Lithospermum officinale var. erythrorhizon</name>
    <dbReference type="NCBI Taxonomy" id="34254"/>
    <lineage>
        <taxon>Eukaryota</taxon>
        <taxon>Viridiplantae</taxon>
        <taxon>Streptophyta</taxon>
        <taxon>Embryophyta</taxon>
        <taxon>Tracheophyta</taxon>
        <taxon>Spermatophyta</taxon>
        <taxon>Magnoliopsida</taxon>
        <taxon>eudicotyledons</taxon>
        <taxon>Gunneridae</taxon>
        <taxon>Pentapetalae</taxon>
        <taxon>asterids</taxon>
        <taxon>lamiids</taxon>
        <taxon>Boraginales</taxon>
        <taxon>Boraginaceae</taxon>
        <taxon>Boraginoideae</taxon>
        <taxon>Lithospermeae</taxon>
        <taxon>Lithospermum</taxon>
    </lineage>
</organism>
<evidence type="ECO:0000313" key="1">
    <source>
        <dbReference type="EMBL" id="GAA0165332.1"/>
    </source>
</evidence>
<dbReference type="EMBL" id="BAABME010005344">
    <property type="protein sequence ID" value="GAA0165332.1"/>
    <property type="molecule type" value="Genomic_DNA"/>
</dbReference>
<gene>
    <name evidence="1" type="ORF">LIER_20766</name>
</gene>
<protein>
    <submittedName>
        <fullName evidence="1">Uncharacterized protein</fullName>
    </submittedName>
</protein>
<sequence>MMKFSSSSSYISIFISTIYIAISSISSALDISLGSTLSASNPNSKWASPPPPLPPPSTPPYYTTTISLSGLHLTPPEFHFRLTLRQRYPYLGFVLSSTWTWRKWLSGGSGEG</sequence>
<proteinExistence type="predicted"/>
<accession>A0AAV3QQU0</accession>